<proteinExistence type="predicted"/>
<dbReference type="Proteomes" id="UP000178495">
    <property type="component" value="Unassembled WGS sequence"/>
</dbReference>
<evidence type="ECO:0000313" key="4">
    <source>
        <dbReference type="Proteomes" id="UP000178495"/>
    </source>
</evidence>
<dbReference type="Gene3D" id="6.10.250.3150">
    <property type="match status" value="1"/>
</dbReference>
<dbReference type="GO" id="GO:0004222">
    <property type="term" value="F:metalloendopeptidase activity"/>
    <property type="evidence" value="ECO:0007669"/>
    <property type="project" value="TreeGrafter"/>
</dbReference>
<feature type="coiled-coil region" evidence="1">
    <location>
        <begin position="228"/>
        <end position="262"/>
    </location>
</feature>
<accession>A0A1G2CM52</accession>
<organism evidence="3 4">
    <name type="scientific">Candidatus Liptonbacteria bacterium RIFCSPLOWO2_01_FULL_56_20</name>
    <dbReference type="NCBI Taxonomy" id="1798652"/>
    <lineage>
        <taxon>Bacteria</taxon>
        <taxon>Candidatus Liptoniibacteriota</taxon>
    </lineage>
</organism>
<dbReference type="SUPFAM" id="SSF51261">
    <property type="entry name" value="Duplicated hybrid motif"/>
    <property type="match status" value="1"/>
</dbReference>
<feature type="coiled-coil region" evidence="1">
    <location>
        <begin position="42"/>
        <end position="97"/>
    </location>
</feature>
<dbReference type="STRING" id="1798652.A3A43_01935"/>
<comment type="caution">
    <text evidence="3">The sequence shown here is derived from an EMBL/GenBank/DDBJ whole genome shotgun (WGS) entry which is preliminary data.</text>
</comment>
<dbReference type="AlphaFoldDB" id="A0A1G2CM52"/>
<dbReference type="PANTHER" id="PTHR21666:SF270">
    <property type="entry name" value="MUREIN HYDROLASE ACTIVATOR ENVC"/>
    <property type="match status" value="1"/>
</dbReference>
<gene>
    <name evidence="3" type="ORF">A3A43_01935</name>
</gene>
<sequence length="432" mass="47742">MPMRTQGMHKLFVVLLLAVLALGAEGLRTRAQTVNGGTQRTREELESLIRARAQELEKVNRELETAEGNLKTTKDQKVGLQRELNTLQASINQLQLNMRADEIASQKLNLEIDSLGYDIGDIEASMDDKRSAIAHILRELQTNDQDNLLVVFLKNKSLADAVLATQSLSNIKSQLSVDIAGLNNLHQELNDKLDSVGDKKAEVELHRQNLAARKSIVEDQKGSRQVVLDQTKNKESVYEQQLSDLKKQQDTIADEIGKIEDELRASFNVSILPTKRLGVFAWPVQMVAQGGRGIITQHFGEVSYLYRGKPHNGLDIGVPLGTPVFAVDDGVVIAVDNNDKSRWNKYQYGKYILIRHKNDIATLYAHLSQQVVVKGAEVKRGSLIGYSGATGYATGPHLHLGAYWAPSILMQSFPPAAGLVPVGVLVNPEDYL</sequence>
<feature type="domain" description="M23ase beta-sheet core" evidence="2">
    <location>
        <begin position="310"/>
        <end position="403"/>
    </location>
</feature>
<evidence type="ECO:0000259" key="2">
    <source>
        <dbReference type="Pfam" id="PF01551"/>
    </source>
</evidence>
<dbReference type="CDD" id="cd12797">
    <property type="entry name" value="M23_peptidase"/>
    <property type="match status" value="1"/>
</dbReference>
<dbReference type="PANTHER" id="PTHR21666">
    <property type="entry name" value="PEPTIDASE-RELATED"/>
    <property type="match status" value="1"/>
</dbReference>
<dbReference type="Gene3D" id="2.70.70.10">
    <property type="entry name" value="Glucose Permease (Domain IIA)"/>
    <property type="match status" value="1"/>
</dbReference>
<protein>
    <recommendedName>
        <fullName evidence="2">M23ase beta-sheet core domain-containing protein</fullName>
    </recommendedName>
</protein>
<reference evidence="3 4" key="1">
    <citation type="journal article" date="2016" name="Nat. Commun.">
        <title>Thousands of microbial genomes shed light on interconnected biogeochemical processes in an aquifer system.</title>
        <authorList>
            <person name="Anantharaman K."/>
            <person name="Brown C.T."/>
            <person name="Hug L.A."/>
            <person name="Sharon I."/>
            <person name="Castelle C.J."/>
            <person name="Probst A.J."/>
            <person name="Thomas B.C."/>
            <person name="Singh A."/>
            <person name="Wilkins M.J."/>
            <person name="Karaoz U."/>
            <person name="Brodie E.L."/>
            <person name="Williams K.H."/>
            <person name="Hubbard S.S."/>
            <person name="Banfield J.F."/>
        </authorList>
    </citation>
    <scope>NUCLEOTIDE SEQUENCE [LARGE SCALE GENOMIC DNA]</scope>
</reference>
<dbReference type="EMBL" id="MHLC01000008">
    <property type="protein sequence ID" value="OGZ01528.1"/>
    <property type="molecule type" value="Genomic_DNA"/>
</dbReference>
<name>A0A1G2CM52_9BACT</name>
<evidence type="ECO:0000256" key="1">
    <source>
        <dbReference type="SAM" id="Coils"/>
    </source>
</evidence>
<dbReference type="InterPro" id="IPR011055">
    <property type="entry name" value="Dup_hybrid_motif"/>
</dbReference>
<dbReference type="InterPro" id="IPR016047">
    <property type="entry name" value="M23ase_b-sheet_dom"/>
</dbReference>
<evidence type="ECO:0000313" key="3">
    <source>
        <dbReference type="EMBL" id="OGZ01528.1"/>
    </source>
</evidence>
<keyword evidence="1" id="KW-0175">Coiled coil</keyword>
<dbReference type="InterPro" id="IPR050570">
    <property type="entry name" value="Cell_wall_metabolism_enzyme"/>
</dbReference>
<dbReference type="Pfam" id="PF01551">
    <property type="entry name" value="Peptidase_M23"/>
    <property type="match status" value="1"/>
</dbReference>